<feature type="domain" description="F-box" evidence="13">
    <location>
        <begin position="168"/>
        <end position="215"/>
    </location>
</feature>
<feature type="repeat" description="WD" evidence="11">
    <location>
        <begin position="477"/>
        <end position="516"/>
    </location>
</feature>
<feature type="repeat" description="WD" evidence="11">
    <location>
        <begin position="517"/>
        <end position="556"/>
    </location>
</feature>
<protein>
    <recommendedName>
        <fullName evidence="5">Probable E3 ubiquitin ligase complex SCF subunit sconB</fullName>
    </recommendedName>
    <alternativeName>
        <fullName evidence="10">Sulfur controller B</fullName>
    </alternativeName>
    <alternativeName>
        <fullName evidence="9">Sulfur metabolite repression control protein B</fullName>
    </alternativeName>
</protein>
<gene>
    <name evidence="14" type="ORF">MCYG_04138</name>
</gene>
<keyword evidence="7" id="KW-0677">Repeat</keyword>
<proteinExistence type="inferred from homology"/>
<dbReference type="Pfam" id="PF00400">
    <property type="entry name" value="WD40"/>
    <property type="match status" value="6"/>
</dbReference>
<evidence type="ECO:0000256" key="10">
    <source>
        <dbReference type="ARBA" id="ARBA00032113"/>
    </source>
</evidence>
<dbReference type="SUPFAM" id="SSF81383">
    <property type="entry name" value="F-box domain"/>
    <property type="match status" value="1"/>
</dbReference>
<evidence type="ECO:0000259" key="13">
    <source>
        <dbReference type="PROSITE" id="PS50181"/>
    </source>
</evidence>
<dbReference type="OMA" id="AMVPWED"/>
<dbReference type="VEuPathDB" id="FungiDB:MCYG_04138"/>
<evidence type="ECO:0000256" key="2">
    <source>
        <dbReference type="ARBA" id="ARBA00004906"/>
    </source>
</evidence>
<comment type="function">
    <text evidence="1">Component of the SCF(sconB) E3 ubiquitin ligase complex involved in the regulation of sulfur metabolite repression, probably by mediating the inactivation or degradation of the metR transcription factor.</text>
</comment>
<evidence type="ECO:0000256" key="4">
    <source>
        <dbReference type="ARBA" id="ARBA00011725"/>
    </source>
</evidence>
<dbReference type="Gene3D" id="1.20.1280.50">
    <property type="match status" value="1"/>
</dbReference>
<dbReference type="PANTHER" id="PTHR19872:SF9">
    <property type="entry name" value="UBIQUITIN-BINDING SDF UBIQUITIN LIGASE COMPLEX SUBUNIT"/>
    <property type="match status" value="1"/>
</dbReference>
<dbReference type="InterPro" id="IPR020472">
    <property type="entry name" value="WD40_PAC1"/>
</dbReference>
<dbReference type="PROSITE" id="PS00678">
    <property type="entry name" value="WD_REPEATS_1"/>
    <property type="match status" value="3"/>
</dbReference>
<evidence type="ECO:0000313" key="14">
    <source>
        <dbReference type="EMBL" id="EEQ31319.1"/>
    </source>
</evidence>
<keyword evidence="8" id="KW-0833">Ubl conjugation pathway</keyword>
<keyword evidence="15" id="KW-1185">Reference proteome</keyword>
<name>C5FN83_ARTOC</name>
<dbReference type="SMART" id="SM00320">
    <property type="entry name" value="WD40"/>
    <property type="match status" value="7"/>
</dbReference>
<feature type="repeat" description="WD" evidence="11">
    <location>
        <begin position="396"/>
        <end position="431"/>
    </location>
</feature>
<dbReference type="RefSeq" id="XP_002846401.1">
    <property type="nucleotide sequence ID" value="XM_002846355.1"/>
</dbReference>
<evidence type="ECO:0000256" key="8">
    <source>
        <dbReference type="ARBA" id="ARBA00022786"/>
    </source>
</evidence>
<dbReference type="InterPro" id="IPR036047">
    <property type="entry name" value="F-box-like_dom_sf"/>
</dbReference>
<dbReference type="OrthoDB" id="190105at2759"/>
<dbReference type="PROSITE" id="PS50082">
    <property type="entry name" value="WD_REPEATS_2"/>
    <property type="match status" value="6"/>
</dbReference>
<evidence type="ECO:0000256" key="6">
    <source>
        <dbReference type="ARBA" id="ARBA00022574"/>
    </source>
</evidence>
<dbReference type="InterPro" id="IPR001810">
    <property type="entry name" value="F-box_dom"/>
</dbReference>
<sequence>MFPRPGPNSLGNRRTVSMIDADDLTPQGDYSSTIIGGSSSTNTNSSTSNKSHPSRSTIRRHSGSMRPSSASRSKPLSTPSKARPTLHNLHPSAPASPPTPAPSPTPHQRVPSWQSAGEDEDTFLRDARSHFSALGQAERQRFLAEVLNLCDSQSLSFVHHFVSPRLKKDPFETLPNELCLRVLSFVDDPKTLSRASQVSTRWHELLNDELTWKILCEKHAYRRVSEDLIDSPVSPASAPRQPFSAMDTDMEPEPSCPPQPRILPEDMKVFAPVAESSSRSRIRKSRTKTTSYRSHFKQKYMIEAAWRKGGSVVTKHITTDQGVVTSLHLTPKYIVVALDNAKIHIFNTEGEHQRVLQGHMIGVWAMVPWDDLLVSGGCDRDVRVWNMATGESIHKLRGHTSTVRCLKMSNKTTAISGSRDTTLRIWDLATGVCKNILVGHQASVRCLEIHGDLVVSGSYDTTARVWSISEGKCLKTLAGHFSQIYAIAFDGKRIATGSLDTSVRIWDPHTGQCHAILQGHTSLVGQLQLRGDTLVTGGSDGSIRVWSLERMTPIHRLAAHDNSITSLQFDDNRIVSGGSDGRVKTWDLKTGQQVRELSQPADTIWRIAFEAEKAVILATRAGKTTMEVSLPQLSVLLSIIFDSLTLILGVVLLSP</sequence>
<dbReference type="InterPro" id="IPR015943">
    <property type="entry name" value="WD40/YVTN_repeat-like_dom_sf"/>
</dbReference>
<evidence type="ECO:0000256" key="1">
    <source>
        <dbReference type="ARBA" id="ARBA00002730"/>
    </source>
</evidence>
<dbReference type="PRINTS" id="PR00320">
    <property type="entry name" value="GPROTEINBRPT"/>
</dbReference>
<dbReference type="InterPro" id="IPR051075">
    <property type="entry name" value="SCF_subunit_WD-repeat"/>
</dbReference>
<feature type="repeat" description="WD" evidence="11">
    <location>
        <begin position="437"/>
        <end position="476"/>
    </location>
</feature>
<dbReference type="PANTHER" id="PTHR19872">
    <property type="entry name" value="UBIQUITIN LIGASE SPECIFICITY FACTOR/HREP PROTEIN"/>
    <property type="match status" value="1"/>
</dbReference>
<evidence type="ECO:0000256" key="3">
    <source>
        <dbReference type="ARBA" id="ARBA00007968"/>
    </source>
</evidence>
<organism evidence="14 15">
    <name type="scientific">Arthroderma otae (strain ATCC MYA-4605 / CBS 113480)</name>
    <name type="common">Microsporum canis</name>
    <dbReference type="NCBI Taxonomy" id="554155"/>
    <lineage>
        <taxon>Eukaryota</taxon>
        <taxon>Fungi</taxon>
        <taxon>Dikarya</taxon>
        <taxon>Ascomycota</taxon>
        <taxon>Pezizomycotina</taxon>
        <taxon>Eurotiomycetes</taxon>
        <taxon>Eurotiomycetidae</taxon>
        <taxon>Onygenales</taxon>
        <taxon>Arthrodermataceae</taxon>
        <taxon>Microsporum</taxon>
    </lineage>
</organism>
<dbReference type="Pfam" id="PF12937">
    <property type="entry name" value="F-box-like"/>
    <property type="match status" value="1"/>
</dbReference>
<evidence type="ECO:0000313" key="15">
    <source>
        <dbReference type="Proteomes" id="UP000002035"/>
    </source>
</evidence>
<dbReference type="SUPFAM" id="SSF50978">
    <property type="entry name" value="WD40 repeat-like"/>
    <property type="match status" value="1"/>
</dbReference>
<evidence type="ECO:0000256" key="7">
    <source>
        <dbReference type="ARBA" id="ARBA00022737"/>
    </source>
</evidence>
<accession>C5FN83</accession>
<dbReference type="InterPro" id="IPR001680">
    <property type="entry name" value="WD40_rpt"/>
</dbReference>
<dbReference type="Gene3D" id="2.130.10.10">
    <property type="entry name" value="YVTN repeat-like/Quinoprotein amine dehydrogenase"/>
    <property type="match status" value="1"/>
</dbReference>
<feature type="region of interest" description="Disordered" evidence="12">
    <location>
        <begin position="231"/>
        <end position="262"/>
    </location>
</feature>
<dbReference type="Proteomes" id="UP000002035">
    <property type="component" value="Unassembled WGS sequence"/>
</dbReference>
<reference evidence="15" key="1">
    <citation type="journal article" date="2012" name="MBio">
        <title>Comparative genome analysis of Trichophyton rubrum and related dermatophytes reveals candidate genes involved in infection.</title>
        <authorList>
            <person name="Martinez D.A."/>
            <person name="Oliver B.G."/>
            <person name="Graeser Y."/>
            <person name="Goldberg J.M."/>
            <person name="Li W."/>
            <person name="Martinez-Rossi N.M."/>
            <person name="Monod M."/>
            <person name="Shelest E."/>
            <person name="Barton R.C."/>
            <person name="Birch E."/>
            <person name="Brakhage A.A."/>
            <person name="Chen Z."/>
            <person name="Gurr S.J."/>
            <person name="Heiman D."/>
            <person name="Heitman J."/>
            <person name="Kosti I."/>
            <person name="Rossi A."/>
            <person name="Saif S."/>
            <person name="Samalova M."/>
            <person name="Saunders C.W."/>
            <person name="Shea T."/>
            <person name="Summerbell R.C."/>
            <person name="Xu J."/>
            <person name="Young S."/>
            <person name="Zeng Q."/>
            <person name="Birren B.W."/>
            <person name="Cuomo C.A."/>
            <person name="White T.C."/>
        </authorList>
    </citation>
    <scope>NUCLEOTIDE SEQUENCE [LARGE SCALE GENOMIC DNA]</scope>
    <source>
        <strain evidence="15">ATCC MYA-4605 / CBS 113480</strain>
    </source>
</reference>
<dbReference type="CDD" id="cd00200">
    <property type="entry name" value="WD40"/>
    <property type="match status" value="1"/>
</dbReference>
<feature type="compositionally biased region" description="Low complexity" evidence="12">
    <location>
        <begin position="31"/>
        <end position="56"/>
    </location>
</feature>
<feature type="repeat" description="WD" evidence="11">
    <location>
        <begin position="557"/>
        <end position="596"/>
    </location>
</feature>
<dbReference type="PROSITE" id="PS50181">
    <property type="entry name" value="FBOX"/>
    <property type="match status" value="1"/>
</dbReference>
<dbReference type="InterPro" id="IPR036322">
    <property type="entry name" value="WD40_repeat_dom_sf"/>
</dbReference>
<feature type="compositionally biased region" description="Pro residues" evidence="12">
    <location>
        <begin position="94"/>
        <end position="105"/>
    </location>
</feature>
<evidence type="ECO:0000256" key="9">
    <source>
        <dbReference type="ARBA" id="ARBA00030034"/>
    </source>
</evidence>
<dbReference type="STRING" id="554155.C5FN83"/>
<dbReference type="EMBL" id="DS995704">
    <property type="protein sequence ID" value="EEQ31319.1"/>
    <property type="molecule type" value="Genomic_DNA"/>
</dbReference>
<dbReference type="eggNOG" id="KOG0274">
    <property type="taxonomic scope" value="Eukaryota"/>
</dbReference>
<dbReference type="InterPro" id="IPR019775">
    <property type="entry name" value="WD40_repeat_CS"/>
</dbReference>
<keyword evidence="6 11" id="KW-0853">WD repeat</keyword>
<dbReference type="HOGENOM" id="CLU_000288_103_2_1"/>
<dbReference type="PROSITE" id="PS50294">
    <property type="entry name" value="WD_REPEATS_REGION"/>
    <property type="match status" value="5"/>
</dbReference>
<feature type="repeat" description="WD" evidence="11">
    <location>
        <begin position="356"/>
        <end position="395"/>
    </location>
</feature>
<dbReference type="GeneID" id="9224470"/>
<dbReference type="AlphaFoldDB" id="C5FN83"/>
<comment type="subunit">
    <text evidence="4">Component of the SCF(sconB) E3 ubiquitin ligase complex.</text>
</comment>
<evidence type="ECO:0000256" key="11">
    <source>
        <dbReference type="PROSITE-ProRule" id="PRU00221"/>
    </source>
</evidence>
<feature type="region of interest" description="Disordered" evidence="12">
    <location>
        <begin position="1"/>
        <end position="118"/>
    </location>
</feature>
<evidence type="ECO:0000256" key="5">
    <source>
        <dbReference type="ARBA" id="ARBA00015819"/>
    </source>
</evidence>
<evidence type="ECO:0000256" key="12">
    <source>
        <dbReference type="SAM" id="MobiDB-lite"/>
    </source>
</evidence>
<comment type="similarity">
    <text evidence="3">Belongs to the WD repeat MET30/SCONB/SCON-2 family.</text>
</comment>
<feature type="compositionally biased region" description="Low complexity" evidence="12">
    <location>
        <begin position="64"/>
        <end position="73"/>
    </location>
</feature>
<comment type="pathway">
    <text evidence="2">Protein modification; protein ubiquitination.</text>
</comment>